<sequence length="168" mass="19281">MATIWTALVVVGNTLEVYDDQAPRSLDDQVMYQEYSDLDTGPLAADQKIGNAMIRGYTLREPEENGAVLLYKIMQGSRLRDEFPGQYYRSIPESVDYIELSPKTPGTVDTKMTVTKRLTDVIKQRETKNAYKSNNRYRPQQKWKTKKGKVTGSQMICYFKLCTFRSPS</sequence>
<name>A0AAV1KC48_9NEOP</name>
<keyword evidence="2" id="KW-1185">Reference proteome</keyword>
<dbReference type="AlphaFoldDB" id="A0AAV1KC48"/>
<proteinExistence type="predicted"/>
<comment type="caution">
    <text evidence="1">The sequence shown here is derived from an EMBL/GenBank/DDBJ whole genome shotgun (WGS) entry which is preliminary data.</text>
</comment>
<accession>A0AAV1KC48</accession>
<reference evidence="1 2" key="1">
    <citation type="submission" date="2023-11" db="EMBL/GenBank/DDBJ databases">
        <authorList>
            <person name="Hedman E."/>
            <person name="Englund M."/>
            <person name="Stromberg M."/>
            <person name="Nyberg Akerstrom W."/>
            <person name="Nylinder S."/>
            <person name="Jareborg N."/>
            <person name="Kallberg Y."/>
            <person name="Kronander E."/>
        </authorList>
    </citation>
    <scope>NUCLEOTIDE SEQUENCE [LARGE SCALE GENOMIC DNA]</scope>
</reference>
<dbReference type="EMBL" id="CAVLGL010000013">
    <property type="protein sequence ID" value="CAK1579895.1"/>
    <property type="molecule type" value="Genomic_DNA"/>
</dbReference>
<dbReference type="Proteomes" id="UP001314205">
    <property type="component" value="Unassembled WGS sequence"/>
</dbReference>
<organism evidence="1 2">
    <name type="scientific">Parnassius mnemosyne</name>
    <name type="common">clouded apollo</name>
    <dbReference type="NCBI Taxonomy" id="213953"/>
    <lineage>
        <taxon>Eukaryota</taxon>
        <taxon>Metazoa</taxon>
        <taxon>Ecdysozoa</taxon>
        <taxon>Arthropoda</taxon>
        <taxon>Hexapoda</taxon>
        <taxon>Insecta</taxon>
        <taxon>Pterygota</taxon>
        <taxon>Neoptera</taxon>
        <taxon>Endopterygota</taxon>
        <taxon>Lepidoptera</taxon>
        <taxon>Glossata</taxon>
        <taxon>Ditrysia</taxon>
        <taxon>Papilionoidea</taxon>
        <taxon>Papilionidae</taxon>
        <taxon>Parnassiinae</taxon>
        <taxon>Parnassini</taxon>
        <taxon>Parnassius</taxon>
        <taxon>Driopa</taxon>
    </lineage>
</organism>
<evidence type="ECO:0000313" key="1">
    <source>
        <dbReference type="EMBL" id="CAK1579895.1"/>
    </source>
</evidence>
<protein>
    <submittedName>
        <fullName evidence="1">Uncharacterized protein</fullName>
    </submittedName>
</protein>
<gene>
    <name evidence="1" type="ORF">PARMNEM_LOCUS1772</name>
</gene>
<evidence type="ECO:0000313" key="2">
    <source>
        <dbReference type="Proteomes" id="UP001314205"/>
    </source>
</evidence>